<evidence type="ECO:0000256" key="6">
    <source>
        <dbReference type="ARBA" id="ARBA00044739"/>
    </source>
</evidence>
<sequence length="548" mass="62715">MKLHPGLSEIFSPVKWQKQQHLKKRLRLQGDRAALPVLNREEITAYRLPFHEAIIRKLDKNGFKHSAECIRQLIEYQEVLRDASGEDSIIWQRPRLLYHREILEHLAENLEKAEEAHFSRRLDIEIDIILRMVIKFCFGSESWWWIGHQLLFMVLKSSEQYQGDRGRRKAQIRYVFGRFLFENVKEPHMALDHLKIARSVSDGMSWNINQLFENENKTIFTDSCILIYKVRIIQAKAIMQKDPENSMKYCDKAKKRAMEGCFYEGVIESNLIKGSCQMMLFDTENAIKSYVKGLEILEKNPDVVLKCETLRNLAMAYLKHGCLQSARHTLHELKELAQSNNKLLYVAQAHKYLGEFYLKEGTARNATPLLMTAVKLFDKAGVPAETAKTRNLAAISVGIELMPLFCNIIKNGDPKFSEKYGEILRRLVRWKDARESFWLQSQISHFSTTSVHAMGNLSVGRGHKMSSDHQQQDEFPEVEELLGITKLEGDYVVSPSNVTETISVSGVAVSGNTIMPPDSPDSAAIEAETNIISYVGNKGNSSITEYVS</sequence>
<dbReference type="AlphaFoldDB" id="A0ABD2MKU2"/>
<keyword evidence="2" id="KW-0963">Cytoplasm</keyword>
<dbReference type="PANTHER" id="PTHR46630">
    <property type="entry name" value="TETRATRICOPEPTIDE REPEAT PROTEIN 29"/>
    <property type="match status" value="1"/>
</dbReference>
<accession>A0ABD2MKU2</accession>
<dbReference type="SMART" id="SM00028">
    <property type="entry name" value="TPR"/>
    <property type="match status" value="3"/>
</dbReference>
<dbReference type="InterPro" id="IPR019734">
    <property type="entry name" value="TPR_rpt"/>
</dbReference>
<dbReference type="SUPFAM" id="SSF48452">
    <property type="entry name" value="TPR-like"/>
    <property type="match status" value="1"/>
</dbReference>
<evidence type="ECO:0000313" key="7">
    <source>
        <dbReference type="EMBL" id="KAL3266756.1"/>
    </source>
</evidence>
<name>A0ABD2MKU2_9CUCU</name>
<gene>
    <name evidence="7" type="ORF">HHI36_010916</name>
</gene>
<evidence type="ECO:0000256" key="4">
    <source>
        <dbReference type="ARBA" id="ARBA00022803"/>
    </source>
</evidence>
<proteinExistence type="predicted"/>
<protein>
    <recommendedName>
        <fullName evidence="5">Tetratricopeptide repeat protein 29</fullName>
    </recommendedName>
</protein>
<dbReference type="InterPro" id="IPR051476">
    <property type="entry name" value="Bac_ResReg_Asp_Phosphatase"/>
</dbReference>
<keyword evidence="3" id="KW-0677">Repeat</keyword>
<evidence type="ECO:0000256" key="5">
    <source>
        <dbReference type="ARBA" id="ARBA00040665"/>
    </source>
</evidence>
<evidence type="ECO:0000256" key="1">
    <source>
        <dbReference type="ARBA" id="ARBA00004496"/>
    </source>
</evidence>
<evidence type="ECO:0000256" key="3">
    <source>
        <dbReference type="ARBA" id="ARBA00022737"/>
    </source>
</evidence>
<organism evidence="7 8">
    <name type="scientific">Cryptolaemus montrouzieri</name>
    <dbReference type="NCBI Taxonomy" id="559131"/>
    <lineage>
        <taxon>Eukaryota</taxon>
        <taxon>Metazoa</taxon>
        <taxon>Ecdysozoa</taxon>
        <taxon>Arthropoda</taxon>
        <taxon>Hexapoda</taxon>
        <taxon>Insecta</taxon>
        <taxon>Pterygota</taxon>
        <taxon>Neoptera</taxon>
        <taxon>Endopterygota</taxon>
        <taxon>Coleoptera</taxon>
        <taxon>Polyphaga</taxon>
        <taxon>Cucujiformia</taxon>
        <taxon>Coccinelloidea</taxon>
        <taxon>Coccinellidae</taxon>
        <taxon>Scymninae</taxon>
        <taxon>Scymnini</taxon>
        <taxon>Cryptolaemus</taxon>
    </lineage>
</organism>
<evidence type="ECO:0000313" key="8">
    <source>
        <dbReference type="Proteomes" id="UP001516400"/>
    </source>
</evidence>
<keyword evidence="8" id="KW-1185">Reference proteome</keyword>
<comment type="function">
    <text evidence="6">Axonemal protein which is implicated in axonemal and/or peri-axonemal structure assembly and regulates flagellum assembly and beating and therefore sperm motility.</text>
</comment>
<comment type="caution">
    <text evidence="7">The sequence shown here is derived from an EMBL/GenBank/DDBJ whole genome shotgun (WGS) entry which is preliminary data.</text>
</comment>
<dbReference type="InterPro" id="IPR011990">
    <property type="entry name" value="TPR-like_helical_dom_sf"/>
</dbReference>
<comment type="subcellular location">
    <subcellularLocation>
        <location evidence="1">Cytoplasm</location>
    </subcellularLocation>
</comment>
<evidence type="ECO:0000256" key="2">
    <source>
        <dbReference type="ARBA" id="ARBA00022490"/>
    </source>
</evidence>
<reference evidence="7 8" key="1">
    <citation type="journal article" date="2021" name="BMC Biol.">
        <title>Horizontally acquired antibacterial genes associated with adaptive radiation of ladybird beetles.</title>
        <authorList>
            <person name="Li H.S."/>
            <person name="Tang X.F."/>
            <person name="Huang Y.H."/>
            <person name="Xu Z.Y."/>
            <person name="Chen M.L."/>
            <person name="Du X.Y."/>
            <person name="Qiu B.Y."/>
            <person name="Chen P.T."/>
            <person name="Zhang W."/>
            <person name="Slipinski A."/>
            <person name="Escalona H.E."/>
            <person name="Waterhouse R.M."/>
            <person name="Zwick A."/>
            <person name="Pang H."/>
        </authorList>
    </citation>
    <scope>NUCLEOTIDE SEQUENCE [LARGE SCALE GENOMIC DNA]</scope>
    <source>
        <strain evidence="7">SYSU2018</strain>
    </source>
</reference>
<dbReference type="EMBL" id="JABFTP020000001">
    <property type="protein sequence ID" value="KAL3266756.1"/>
    <property type="molecule type" value="Genomic_DNA"/>
</dbReference>
<keyword evidence="4" id="KW-0802">TPR repeat</keyword>
<dbReference type="PANTHER" id="PTHR46630:SF1">
    <property type="entry name" value="TETRATRICOPEPTIDE REPEAT PROTEIN 29"/>
    <property type="match status" value="1"/>
</dbReference>
<dbReference type="GO" id="GO:0005737">
    <property type="term" value="C:cytoplasm"/>
    <property type="evidence" value="ECO:0007669"/>
    <property type="project" value="UniProtKB-SubCell"/>
</dbReference>
<dbReference type="Proteomes" id="UP001516400">
    <property type="component" value="Unassembled WGS sequence"/>
</dbReference>
<dbReference type="Gene3D" id="1.25.40.10">
    <property type="entry name" value="Tetratricopeptide repeat domain"/>
    <property type="match status" value="1"/>
</dbReference>